<feature type="transmembrane region" description="Helical" evidence="1">
    <location>
        <begin position="169"/>
        <end position="194"/>
    </location>
</feature>
<dbReference type="InterPro" id="IPR038765">
    <property type="entry name" value="Papain-like_cys_pep_sf"/>
</dbReference>
<keyword evidence="1" id="KW-0812">Transmembrane</keyword>
<organism evidence="2">
    <name type="scientific">Stegastes partitus</name>
    <name type="common">bicolor damselfish</name>
    <dbReference type="NCBI Taxonomy" id="144197"/>
    <lineage>
        <taxon>Eukaryota</taxon>
        <taxon>Metazoa</taxon>
        <taxon>Chordata</taxon>
        <taxon>Craniata</taxon>
        <taxon>Vertebrata</taxon>
        <taxon>Euteleostomi</taxon>
        <taxon>Actinopterygii</taxon>
        <taxon>Neopterygii</taxon>
        <taxon>Teleostei</taxon>
        <taxon>Neoteleostei</taxon>
        <taxon>Acanthomorphata</taxon>
        <taxon>Ovalentaria</taxon>
        <taxon>Pomacentridae</taxon>
        <taxon>Stegastes</taxon>
    </lineage>
</organism>
<proteinExistence type="predicted"/>
<dbReference type="Ensembl" id="ENSSPAT00000012748.1">
    <property type="protein sequence ID" value="ENSSPAP00000012533.1"/>
    <property type="gene ID" value="ENSSPAG00000009515.1"/>
</dbReference>
<keyword evidence="1" id="KW-1133">Transmembrane helix</keyword>
<dbReference type="GeneTree" id="ENSGT01120000271959"/>
<dbReference type="SUPFAM" id="SSF54001">
    <property type="entry name" value="Cysteine proteinases"/>
    <property type="match status" value="1"/>
</dbReference>
<keyword evidence="1" id="KW-0472">Membrane</keyword>
<protein>
    <submittedName>
        <fullName evidence="2">Si:dkey-13e3.1</fullName>
    </submittedName>
</protein>
<accession>A0A3B4ZUG1</accession>
<sequence length="201" mass="22391">MVHLKFFGESKKATCIKRQNNAQAAHVPLCVEVSFEESSNQFCFSVHEPTLHNYRSELIVKTGKSCLTRADFWGLGLNNEMESTLIMFGKSIFVADLYVVATWRSGTSCDPLASLPNDASIRDAIVIPVWKPGHFLNLSQSLNPGNWTEKTGLQIQGFPGQPYGIDCGIFMLMVVDIICLVSFCTVYIYIYILFCTGKEAS</sequence>
<evidence type="ECO:0000313" key="2">
    <source>
        <dbReference type="Ensembl" id="ENSSPAP00000012533.1"/>
    </source>
</evidence>
<evidence type="ECO:0000256" key="1">
    <source>
        <dbReference type="SAM" id="Phobius"/>
    </source>
</evidence>
<dbReference type="AlphaFoldDB" id="A0A3B4ZUG1"/>
<name>A0A3B4ZUG1_9TELE</name>
<reference evidence="2" key="1">
    <citation type="submission" date="2023-09" db="UniProtKB">
        <authorList>
            <consortium name="Ensembl"/>
        </authorList>
    </citation>
    <scope>IDENTIFICATION</scope>
</reference>